<dbReference type="Pfam" id="PF14681">
    <property type="entry name" value="UPRTase"/>
    <property type="match status" value="1"/>
</dbReference>
<dbReference type="InterPro" id="IPR029057">
    <property type="entry name" value="PRTase-like"/>
</dbReference>
<keyword evidence="2" id="KW-0808">Transferase</keyword>
<name>A0A3R9S315_ACIBA</name>
<dbReference type="InterPro" id="IPR000836">
    <property type="entry name" value="PRTase_dom"/>
</dbReference>
<dbReference type="NCBIfam" id="NF001097">
    <property type="entry name" value="PRK00129.1"/>
    <property type="match status" value="1"/>
</dbReference>
<sequence>DGVLNLIPSAKVSVLGLERDEATLEVRTYYKKLVPDVANRIAMIIDPMLATGNSLVAAIDVLKASGCKDIRVMVLVAAPEGIAKVEAAHPDIQLYTASIDNGLNEHGYIVPGLGDAGDKIFGSVQKD</sequence>
<dbReference type="SUPFAM" id="SSF53271">
    <property type="entry name" value="PRTase-like"/>
    <property type="match status" value="1"/>
</dbReference>
<dbReference type="EC" id="2.4.2.9" evidence="2"/>
<dbReference type="AlphaFoldDB" id="A0A3R9S315"/>
<accession>A0A3R9S315</accession>
<proteinExistence type="predicted"/>
<dbReference type="EMBL" id="RFDI01000952">
    <property type="protein sequence ID" value="RSR51512.1"/>
    <property type="molecule type" value="Genomic_DNA"/>
</dbReference>
<evidence type="ECO:0000259" key="1">
    <source>
        <dbReference type="Pfam" id="PF14681"/>
    </source>
</evidence>
<gene>
    <name evidence="2" type="ORF">EA686_16340</name>
</gene>
<reference evidence="2 3" key="1">
    <citation type="submission" date="2018-10" db="EMBL/GenBank/DDBJ databases">
        <title>GWAS and RNA-Seq identify cryptic mechanisms of antimicrobial resistance in Acinetobacter baumannii.</title>
        <authorList>
            <person name="Sahl J.W."/>
        </authorList>
    </citation>
    <scope>NUCLEOTIDE SEQUENCE [LARGE SCALE GENOMIC DNA]</scope>
    <source>
        <strain evidence="2 3">TG28175</strain>
    </source>
</reference>
<feature type="non-terminal residue" evidence="2">
    <location>
        <position position="1"/>
    </location>
</feature>
<protein>
    <submittedName>
        <fullName evidence="2">Uracil phosphoribosyltransferase</fullName>
        <ecNumber evidence="2">2.4.2.9</ecNumber>
    </submittedName>
</protein>
<organism evidence="2 3">
    <name type="scientific">Acinetobacter baumannii</name>
    <dbReference type="NCBI Taxonomy" id="470"/>
    <lineage>
        <taxon>Bacteria</taxon>
        <taxon>Pseudomonadati</taxon>
        <taxon>Pseudomonadota</taxon>
        <taxon>Gammaproteobacteria</taxon>
        <taxon>Moraxellales</taxon>
        <taxon>Moraxellaceae</taxon>
        <taxon>Acinetobacter</taxon>
        <taxon>Acinetobacter calcoaceticus/baumannii complex</taxon>
    </lineage>
</organism>
<dbReference type="CDD" id="cd06223">
    <property type="entry name" value="PRTases_typeI"/>
    <property type="match status" value="1"/>
</dbReference>
<feature type="domain" description="Phosphoribosyltransferase" evidence="1">
    <location>
        <begin position="1"/>
        <end position="122"/>
    </location>
</feature>
<evidence type="ECO:0000313" key="3">
    <source>
        <dbReference type="Proteomes" id="UP000280073"/>
    </source>
</evidence>
<dbReference type="GO" id="GO:0004845">
    <property type="term" value="F:uracil phosphoribosyltransferase activity"/>
    <property type="evidence" value="ECO:0007669"/>
    <property type="project" value="UniProtKB-EC"/>
</dbReference>
<dbReference type="Gene3D" id="3.40.50.2020">
    <property type="match status" value="1"/>
</dbReference>
<keyword evidence="2" id="KW-0328">Glycosyltransferase</keyword>
<dbReference type="Proteomes" id="UP000280073">
    <property type="component" value="Unassembled WGS sequence"/>
</dbReference>
<comment type="caution">
    <text evidence="2">The sequence shown here is derived from an EMBL/GenBank/DDBJ whole genome shotgun (WGS) entry which is preliminary data.</text>
</comment>
<evidence type="ECO:0000313" key="2">
    <source>
        <dbReference type="EMBL" id="RSR51512.1"/>
    </source>
</evidence>